<evidence type="ECO:0000256" key="3">
    <source>
        <dbReference type="ARBA" id="ARBA00022490"/>
    </source>
</evidence>
<keyword evidence="5" id="KW-0472">Membrane</keyword>
<evidence type="ECO:0000259" key="8">
    <source>
        <dbReference type="Pfam" id="PF04108"/>
    </source>
</evidence>
<dbReference type="InterPro" id="IPR007240">
    <property type="entry name" value="Atg17"/>
</dbReference>
<dbReference type="Pfam" id="PF04108">
    <property type="entry name" value="ATG17_like"/>
    <property type="match status" value="1"/>
</dbReference>
<evidence type="ECO:0000256" key="5">
    <source>
        <dbReference type="ARBA" id="ARBA00023136"/>
    </source>
</evidence>
<sequence length="329" mass="38015">PLNLIDYLDWNTVTELKTQLNSNIETFLNLESQLKDSINEFSQILEDLLNELPEDHDSVSLEESGVNYSKNKLKDHEGRTESMARILGSLERHHSQVTGVLKAFKLGEVGQQVDLYILERDSEELPNILEELEQSLEVIELLKQDAIVRHQLFEAIYQEKFQILRKLILNIKLYLKFSRLIKQVETEFNKNLIELDSIIEDLWQIEKSKYSGCIQAYQHVEQEYKRREQVQLHQQQIIYQFQLNLDRFYNDYLPSGLSQSIRELPYKYSITQVVESSSPFTMEPNFELNLSGNANNASFGFGVNSGNDNGGGSGGEDNIEAGDEQEEEN</sequence>
<evidence type="ECO:0000256" key="4">
    <source>
        <dbReference type="ARBA" id="ARBA00023006"/>
    </source>
</evidence>
<gene>
    <name evidence="9" type="ORF">CONCODRAFT_6271</name>
</gene>
<feature type="compositionally biased region" description="Acidic residues" evidence="7">
    <location>
        <begin position="317"/>
        <end position="329"/>
    </location>
</feature>
<keyword evidence="10" id="KW-1185">Reference proteome</keyword>
<dbReference type="GO" id="GO:0034727">
    <property type="term" value="P:piecemeal microautophagy of the nucleus"/>
    <property type="evidence" value="ECO:0007669"/>
    <property type="project" value="TreeGrafter"/>
</dbReference>
<name>A0A137P7Y6_CONC2</name>
<dbReference type="GO" id="GO:1990316">
    <property type="term" value="C:Atg1/ULK1 kinase complex"/>
    <property type="evidence" value="ECO:0007669"/>
    <property type="project" value="TreeGrafter"/>
</dbReference>
<dbReference type="PANTHER" id="PTHR28005">
    <property type="entry name" value="AUTOPHAGY-RELATED PROTEIN 17"/>
    <property type="match status" value="1"/>
</dbReference>
<evidence type="ECO:0000256" key="6">
    <source>
        <dbReference type="RuleBase" id="RU368080"/>
    </source>
</evidence>
<keyword evidence="3 6" id="KW-0963">Cytoplasm</keyword>
<evidence type="ECO:0000256" key="7">
    <source>
        <dbReference type="SAM" id="MobiDB-lite"/>
    </source>
</evidence>
<dbReference type="AlphaFoldDB" id="A0A137P7Y6"/>
<accession>A0A137P7Y6</accession>
<proteinExistence type="inferred from homology"/>
<feature type="non-terminal residue" evidence="9">
    <location>
        <position position="1"/>
    </location>
</feature>
<feature type="domain" description="Autophagy protein ATG17-like" evidence="8">
    <location>
        <begin position="3"/>
        <end position="250"/>
    </location>
</feature>
<organism evidence="9 10">
    <name type="scientific">Conidiobolus coronatus (strain ATCC 28846 / CBS 209.66 / NRRL 28638)</name>
    <name type="common">Delacroixia coronata</name>
    <dbReference type="NCBI Taxonomy" id="796925"/>
    <lineage>
        <taxon>Eukaryota</taxon>
        <taxon>Fungi</taxon>
        <taxon>Fungi incertae sedis</taxon>
        <taxon>Zoopagomycota</taxon>
        <taxon>Entomophthoromycotina</taxon>
        <taxon>Entomophthoromycetes</taxon>
        <taxon>Entomophthorales</taxon>
        <taxon>Ancylistaceae</taxon>
        <taxon>Conidiobolus</taxon>
    </lineage>
</organism>
<dbReference type="GO" id="GO:0034045">
    <property type="term" value="C:phagophore assembly site membrane"/>
    <property type="evidence" value="ECO:0007669"/>
    <property type="project" value="UniProtKB-SubCell"/>
</dbReference>
<dbReference type="GO" id="GO:0060090">
    <property type="term" value="F:molecular adaptor activity"/>
    <property type="evidence" value="ECO:0007669"/>
    <property type="project" value="TreeGrafter"/>
</dbReference>
<dbReference type="GO" id="GO:0030295">
    <property type="term" value="F:protein kinase activator activity"/>
    <property type="evidence" value="ECO:0007669"/>
    <property type="project" value="TreeGrafter"/>
</dbReference>
<dbReference type="GO" id="GO:0000422">
    <property type="term" value="P:autophagy of mitochondrion"/>
    <property type="evidence" value="ECO:0007669"/>
    <property type="project" value="TreeGrafter"/>
</dbReference>
<dbReference type="PANTHER" id="PTHR28005:SF1">
    <property type="entry name" value="AUTOPHAGY-RELATED PROTEIN 17"/>
    <property type="match status" value="1"/>
</dbReference>
<dbReference type="GO" id="GO:0000045">
    <property type="term" value="P:autophagosome assembly"/>
    <property type="evidence" value="ECO:0007669"/>
    <property type="project" value="TreeGrafter"/>
</dbReference>
<dbReference type="InterPro" id="IPR045326">
    <property type="entry name" value="ATG17-like_dom"/>
</dbReference>
<evidence type="ECO:0000256" key="1">
    <source>
        <dbReference type="ARBA" id="ARBA00006259"/>
    </source>
</evidence>
<evidence type="ECO:0000313" key="9">
    <source>
        <dbReference type="EMBL" id="KXN71102.1"/>
    </source>
</evidence>
<reference evidence="9 10" key="1">
    <citation type="journal article" date="2015" name="Genome Biol. Evol.">
        <title>Phylogenomic analyses indicate that early fungi evolved digesting cell walls of algal ancestors of land plants.</title>
        <authorList>
            <person name="Chang Y."/>
            <person name="Wang S."/>
            <person name="Sekimoto S."/>
            <person name="Aerts A.L."/>
            <person name="Choi C."/>
            <person name="Clum A."/>
            <person name="LaButti K.M."/>
            <person name="Lindquist E.A."/>
            <person name="Yee Ngan C."/>
            <person name="Ohm R.A."/>
            <person name="Salamov A.A."/>
            <person name="Grigoriev I.V."/>
            <person name="Spatafora J.W."/>
            <person name="Berbee M.L."/>
        </authorList>
    </citation>
    <scope>NUCLEOTIDE SEQUENCE [LARGE SCALE GENOMIC DNA]</scope>
    <source>
        <strain evidence="9 10">NRRL 28638</strain>
    </source>
</reference>
<dbReference type="OrthoDB" id="1937984at2759"/>
<comment type="similarity">
    <text evidence="1 6">Belongs to the ATG17 family.</text>
</comment>
<dbReference type="Proteomes" id="UP000070444">
    <property type="component" value="Unassembled WGS sequence"/>
</dbReference>
<evidence type="ECO:0000256" key="2">
    <source>
        <dbReference type="ARBA" id="ARBA00013806"/>
    </source>
</evidence>
<feature type="region of interest" description="Disordered" evidence="7">
    <location>
        <begin position="301"/>
        <end position="329"/>
    </location>
</feature>
<comment type="function">
    <text evidence="6">Autophagy-specific protein that functions in response to autophagy-inducing signals as a scaffold to recruit other ATG proteins to organize preautophagosomal structure (PAS) formation. Modulates the timing and magnitude of the autophagy response, such as the size of the sequestering vesicles. Plays particularly a role in pexophagy and nucleophagy.</text>
</comment>
<protein>
    <recommendedName>
        <fullName evidence="2 6">Autophagy-related protein 17</fullName>
    </recommendedName>
</protein>
<evidence type="ECO:0000313" key="10">
    <source>
        <dbReference type="Proteomes" id="UP000070444"/>
    </source>
</evidence>
<comment type="subcellular location">
    <subcellularLocation>
        <location evidence="6">Cytoplasm</location>
    </subcellularLocation>
    <subcellularLocation>
        <location evidence="6">Preautophagosomal structure membrane</location>
        <topology evidence="6">Peripheral membrane protein</topology>
    </subcellularLocation>
</comment>
<dbReference type="EMBL" id="KQ964484">
    <property type="protein sequence ID" value="KXN71102.1"/>
    <property type="molecule type" value="Genomic_DNA"/>
</dbReference>
<keyword evidence="4 6" id="KW-0072">Autophagy</keyword>
<dbReference type="STRING" id="796925.A0A137P7Y6"/>